<reference evidence="3" key="1">
    <citation type="submission" date="2023-08" db="EMBL/GenBank/DDBJ databases">
        <authorList>
            <person name="Audoor S."/>
            <person name="Bilcke G."/>
        </authorList>
    </citation>
    <scope>NUCLEOTIDE SEQUENCE</scope>
</reference>
<evidence type="ECO:0000313" key="3">
    <source>
        <dbReference type="EMBL" id="CAJ1935087.1"/>
    </source>
</evidence>
<feature type="region of interest" description="Disordered" evidence="2">
    <location>
        <begin position="103"/>
        <end position="122"/>
    </location>
</feature>
<protein>
    <submittedName>
        <fullName evidence="3">Uncharacterized protein</fullName>
    </submittedName>
</protein>
<dbReference type="Proteomes" id="UP001295423">
    <property type="component" value="Unassembled WGS sequence"/>
</dbReference>
<feature type="region of interest" description="Disordered" evidence="2">
    <location>
        <begin position="448"/>
        <end position="467"/>
    </location>
</feature>
<organism evidence="3 4">
    <name type="scientific">Cylindrotheca closterium</name>
    <dbReference type="NCBI Taxonomy" id="2856"/>
    <lineage>
        <taxon>Eukaryota</taxon>
        <taxon>Sar</taxon>
        <taxon>Stramenopiles</taxon>
        <taxon>Ochrophyta</taxon>
        <taxon>Bacillariophyta</taxon>
        <taxon>Bacillariophyceae</taxon>
        <taxon>Bacillariophycidae</taxon>
        <taxon>Bacillariales</taxon>
        <taxon>Bacillariaceae</taxon>
        <taxon>Cylindrotheca</taxon>
    </lineage>
</organism>
<name>A0AAD2FFN7_9STRA</name>
<accession>A0AAD2FFN7</accession>
<feature type="region of interest" description="Disordered" evidence="2">
    <location>
        <begin position="540"/>
        <end position="598"/>
    </location>
</feature>
<feature type="compositionally biased region" description="Low complexity" evidence="2">
    <location>
        <begin position="79"/>
        <end position="95"/>
    </location>
</feature>
<proteinExistence type="predicted"/>
<feature type="compositionally biased region" description="Acidic residues" evidence="2">
    <location>
        <begin position="583"/>
        <end position="598"/>
    </location>
</feature>
<dbReference type="EMBL" id="CAKOGP040000446">
    <property type="protein sequence ID" value="CAJ1935087.1"/>
    <property type="molecule type" value="Genomic_DNA"/>
</dbReference>
<evidence type="ECO:0000256" key="2">
    <source>
        <dbReference type="SAM" id="MobiDB-lite"/>
    </source>
</evidence>
<gene>
    <name evidence="3" type="ORF">CYCCA115_LOCUS4425</name>
</gene>
<comment type="caution">
    <text evidence="3">The sequence shown here is derived from an EMBL/GenBank/DDBJ whole genome shotgun (WGS) entry which is preliminary data.</text>
</comment>
<feature type="region of interest" description="Disordered" evidence="2">
    <location>
        <begin position="1"/>
        <end position="21"/>
    </location>
</feature>
<feature type="compositionally biased region" description="Polar residues" evidence="2">
    <location>
        <begin position="331"/>
        <end position="361"/>
    </location>
</feature>
<evidence type="ECO:0000313" key="4">
    <source>
        <dbReference type="Proteomes" id="UP001295423"/>
    </source>
</evidence>
<feature type="compositionally biased region" description="Low complexity" evidence="2">
    <location>
        <begin position="540"/>
        <end position="562"/>
    </location>
</feature>
<sequence>MARSNRNVTSAKPGSCPMNKKLRNAVLDELITTHEQNPNKRRGDIARIVEASQEEYPYVTRDNFNNRWRALKKQRKEAAAATNSTENSAGSSEGSVLANAAEGDLNSAEKAGRKKGSTDAAKLERTQQEMEALHWVTMKCKESKDRNPKKMKSGTIDHLITSARSKFKLPPMWNPSKETIRTRLKKKIHVVNPKRGPKSPVPEAVERTVVEIACESNRCGRPLDTSEIIDLANDLIKGQPIEKDIIDWQIRFCPTIRKRFKETKERPTSANLGPGWYQGFRQRNPEIATAKAINHDERRAPWCKYGNMSDMYGMIYKRLKEAGHAKELPTPQWQVDTTSDLTSDQELPESQDTQYSNGSQVSTASAVTIPRMNTDGLAGFYLDHISQQRKRTVDQYEELRKRRKEQELQTEDEKILKYHTRKKISSGEMYKNGDCGPTEFIHRMVNRTERAKRKKDRDSTLRKHQSDTKAYQCGLNLLENSSKPMNKWTNEDIRVAIVSKIIGRSKEKYYRKMPNDRASRMELWQKVRCLPHPAEPYFDGFSDDSGFSDSESDVSRGSSADGDSGDSESEVVRGSSVDGGFSDSEDDVDRGSSDDDVVSDSCIRVTCSGVTW</sequence>
<feature type="region of interest" description="Disordered" evidence="2">
    <location>
        <begin position="75"/>
        <end position="96"/>
    </location>
</feature>
<feature type="region of interest" description="Disordered" evidence="2">
    <location>
        <begin position="327"/>
        <end position="361"/>
    </location>
</feature>
<keyword evidence="4" id="KW-1185">Reference proteome</keyword>
<evidence type="ECO:0000256" key="1">
    <source>
        <dbReference type="SAM" id="Coils"/>
    </source>
</evidence>
<feature type="compositionally biased region" description="Polar residues" evidence="2">
    <location>
        <begin position="1"/>
        <end position="12"/>
    </location>
</feature>
<keyword evidence="1" id="KW-0175">Coiled coil</keyword>
<feature type="compositionally biased region" description="Basic and acidic residues" evidence="2">
    <location>
        <begin position="456"/>
        <end position="467"/>
    </location>
</feature>
<feature type="coiled-coil region" evidence="1">
    <location>
        <begin position="382"/>
        <end position="416"/>
    </location>
</feature>
<dbReference type="AlphaFoldDB" id="A0AAD2FFN7"/>